<feature type="compositionally biased region" description="Basic and acidic residues" evidence="3">
    <location>
        <begin position="1117"/>
        <end position="1127"/>
    </location>
</feature>
<dbReference type="InterPro" id="IPR027417">
    <property type="entry name" value="P-loop_NTPase"/>
</dbReference>
<feature type="transmembrane region" description="Helical" evidence="4">
    <location>
        <begin position="443"/>
        <end position="460"/>
    </location>
</feature>
<organism evidence="5">
    <name type="scientific">Cyprideis torosa</name>
    <dbReference type="NCBI Taxonomy" id="163714"/>
    <lineage>
        <taxon>Eukaryota</taxon>
        <taxon>Metazoa</taxon>
        <taxon>Ecdysozoa</taxon>
        <taxon>Arthropoda</taxon>
        <taxon>Crustacea</taxon>
        <taxon>Oligostraca</taxon>
        <taxon>Ostracoda</taxon>
        <taxon>Podocopa</taxon>
        <taxon>Podocopida</taxon>
        <taxon>Cytherocopina</taxon>
        <taxon>Cytheroidea</taxon>
        <taxon>Cytherideidae</taxon>
        <taxon>Cyprideis</taxon>
    </lineage>
</organism>
<feature type="transmembrane region" description="Helical" evidence="4">
    <location>
        <begin position="392"/>
        <end position="414"/>
    </location>
</feature>
<dbReference type="GO" id="GO:0140359">
    <property type="term" value="F:ABC-type transporter activity"/>
    <property type="evidence" value="ECO:0007669"/>
    <property type="project" value="InterPro"/>
</dbReference>
<feature type="transmembrane region" description="Helical" evidence="4">
    <location>
        <begin position="472"/>
        <end position="496"/>
    </location>
</feature>
<dbReference type="EMBL" id="OB662909">
    <property type="protein sequence ID" value="CAD7230727.1"/>
    <property type="molecule type" value="Genomic_DNA"/>
</dbReference>
<feature type="region of interest" description="Disordered" evidence="3">
    <location>
        <begin position="845"/>
        <end position="872"/>
    </location>
</feature>
<reference evidence="5" key="1">
    <citation type="submission" date="2020-11" db="EMBL/GenBank/DDBJ databases">
        <authorList>
            <person name="Tran Van P."/>
        </authorList>
    </citation>
    <scope>NUCLEOTIDE SEQUENCE</scope>
</reference>
<evidence type="ECO:0000256" key="3">
    <source>
        <dbReference type="SAM" id="MobiDB-lite"/>
    </source>
</evidence>
<feature type="region of interest" description="Disordered" evidence="3">
    <location>
        <begin position="1032"/>
        <end position="1166"/>
    </location>
</feature>
<accession>A0A7R8WLA1</accession>
<dbReference type="PANTHER" id="PTHR19229:SF36">
    <property type="entry name" value="ATP-BINDING CASSETTE SUB-FAMILY A MEMBER 2"/>
    <property type="match status" value="1"/>
</dbReference>
<dbReference type="PANTHER" id="PTHR19229">
    <property type="entry name" value="ATP-BINDING CASSETTE TRANSPORTER SUBFAMILY A ABCA"/>
    <property type="match status" value="1"/>
</dbReference>
<sequence>LEAEDIQYLLNMLDIEREPLTEMPSLEDRERLIDCISEVLGLVANETDNMTATDYLWAVVHLKKSWLENRSAPRAGSPSPPSQNDDELPLEEILSDINILCNQTRGKEIHLQGRQDAGLIGPDKTTSVVDSLRGMLRAPGTFRKEFIYDNYMSERCNDLVKELWKKNKRFAIFFDRLKPYFFGHVLYTPVTVWTKSIMVEVERQRMGIFSFLEDNCSSTSDSLVPCEDSEQLLKEAQDRVEVKHLSAAVEFHSPSTEHQDKIPAFVEYILYFTLDEDVEFSGKLWQVAKKRHGRYFPGDKKYITGGFTTFQNLIDQQIMNYTLRELGNKNPKFPVGLSARMIPFPCVYSDQFLEVMNVCFSLLMLLAWMFPGAILLRAIVREKEMKLKESEVMVLMLLLCLYIASLISFCFMLSCFFSKANTAAVAGGLLIIVMGLPQMLLDFWSHEIPPAVILLIVFSVRPVDPMNPSSGLFTMGTFMIILVLNTFFYLTATWYLEGVMPGQYGVPLPWYFPFTRWYWCGGSEGERARKLSATVRAKKEKSRRAQDQEENGLDIPVIQPSLPNMEPGVIVENLRKEWPNGKIAIDDFSCTSILSGLIPPTSGYAIIEGMDFYTEMPQIRQILGICPQYNVLWNDVVFLDEPTSGVDPYSRRSIWTLLSQYKKGRTVIMSTHHMDEAQVLGDRVVIIDRISLNPSGRTVIMSTHHMDEAQVLGDRVVIIADGKLMCAGTFLFLKSIYSDGYYLRLSLKPDNLLTTTNLSGLGAKSTAIPRRKGEQGRRSSAVIKTGDAKEPSEIKAGFDTEDIANGELSDEESVAATGDVATELSGSHDDDAPTETKRVCFAANSSEQRLEAGKPPSTVKVSPSHMKSSKGLRKTKVSASYVEAPVVEDDVDMLMTAGTKIHTEKGLVVIPDVKLLKEEILHRMRPQEQKEMDMEVDVTPVVTFFIQEFYPWAKLHERVAYELTYLLPWVETDKAKQLYGPPRKEVTLIRYLVKQVEAFKELLGIQSYGIADTRMEEVFLKVNAVAEARRMKKPQEVQRTTPTMKVTAFSPRAPPSQPPLMHKSHKVSEFTGGTTWKSRTSESGETKEAGEVKRKGKSAREKERSGEVNEESVGTKTRKETMEERVKSGGGSEEESAEGGKGGEGNQKRRKEVEVEDEASGGTSLHESLEVAKRGGDQLVDLHQLSSFQRPRMRAERYRGVPLYASQFAAINYKRFTNSRQNFRMLFCQRIAPCPIPSALSPVPFPIPSALSPVPFPVHCPQSHSQCNVPCLISSATVPSPIPSALSPVPFPIPSALSPVPFPVHYPLSHPQRICALPLVTLTIFMMALSFLPFLGDPEPRPMLFSEYLLNENFVFFAEFGQGKDWSRLLTQSPYLGPNCVAAKGGAFL</sequence>
<dbReference type="GO" id="GO:0016020">
    <property type="term" value="C:membrane"/>
    <property type="evidence" value="ECO:0007669"/>
    <property type="project" value="InterPro"/>
</dbReference>
<gene>
    <name evidence="5" type="ORF">CTOB1V02_LOCUS8583</name>
</gene>
<name>A0A7R8WLA1_9CRUS</name>
<evidence type="ECO:0000256" key="2">
    <source>
        <dbReference type="ARBA" id="ARBA00022737"/>
    </source>
</evidence>
<proteinExistence type="predicted"/>
<keyword evidence="4" id="KW-0812">Transmembrane</keyword>
<evidence type="ECO:0000256" key="1">
    <source>
        <dbReference type="ARBA" id="ARBA00022448"/>
    </source>
</evidence>
<evidence type="ECO:0000313" key="5">
    <source>
        <dbReference type="EMBL" id="CAD7230727.1"/>
    </source>
</evidence>
<feature type="transmembrane region" description="Helical" evidence="4">
    <location>
        <begin position="355"/>
        <end position="380"/>
    </location>
</feature>
<dbReference type="SUPFAM" id="SSF52540">
    <property type="entry name" value="P-loop containing nucleoside triphosphate hydrolases"/>
    <property type="match status" value="2"/>
</dbReference>
<dbReference type="GO" id="GO:0005319">
    <property type="term" value="F:lipid transporter activity"/>
    <property type="evidence" value="ECO:0007669"/>
    <property type="project" value="TreeGrafter"/>
</dbReference>
<keyword evidence="4" id="KW-1133">Transmembrane helix</keyword>
<feature type="compositionally biased region" description="Basic and acidic residues" evidence="3">
    <location>
        <begin position="1079"/>
        <end position="1107"/>
    </location>
</feature>
<protein>
    <submittedName>
        <fullName evidence="5">Uncharacterized protein</fullName>
    </submittedName>
</protein>
<evidence type="ECO:0000256" key="4">
    <source>
        <dbReference type="SAM" id="Phobius"/>
    </source>
</evidence>
<dbReference type="Gene3D" id="3.40.50.300">
    <property type="entry name" value="P-loop containing nucleotide triphosphate hydrolases"/>
    <property type="match status" value="2"/>
</dbReference>
<feature type="transmembrane region" description="Helical" evidence="4">
    <location>
        <begin position="420"/>
        <end position="436"/>
    </location>
</feature>
<feature type="non-terminal residue" evidence="5">
    <location>
        <position position="1"/>
    </location>
</feature>
<dbReference type="InterPro" id="IPR026082">
    <property type="entry name" value="ABCA"/>
</dbReference>
<keyword evidence="1" id="KW-0813">Transport</keyword>
<keyword evidence="2" id="KW-0677">Repeat</keyword>
<feature type="region of interest" description="Disordered" evidence="3">
    <location>
        <begin position="770"/>
        <end position="791"/>
    </location>
</feature>
<keyword evidence="4" id="KW-0472">Membrane</keyword>